<dbReference type="PROSITE" id="PS51272">
    <property type="entry name" value="SLH"/>
    <property type="match status" value="1"/>
</dbReference>
<evidence type="ECO:0000259" key="1">
    <source>
        <dbReference type="PROSITE" id="PS51272"/>
    </source>
</evidence>
<dbReference type="InterPro" id="IPR001119">
    <property type="entry name" value="SLH_dom"/>
</dbReference>
<name>A0A7X0RTC8_9BACL</name>
<dbReference type="AlphaFoldDB" id="A0A7X0RTC8"/>
<protein>
    <submittedName>
        <fullName evidence="2">S-layer homology domain-containing protein</fullName>
    </submittedName>
</protein>
<feature type="domain" description="SLH" evidence="1">
    <location>
        <begin position="1"/>
        <end position="55"/>
    </location>
</feature>
<reference evidence="2 3" key="1">
    <citation type="submission" date="2020-08" db="EMBL/GenBank/DDBJ databases">
        <title>Cohnella phylogeny.</title>
        <authorList>
            <person name="Dunlap C."/>
        </authorList>
    </citation>
    <scope>NUCLEOTIDE SEQUENCE [LARGE SCALE GENOMIC DNA]</scope>
    <source>
        <strain evidence="2 3">DSM 28246</strain>
    </source>
</reference>
<sequence>MQAWAKGAVAAGHADGIVKGREGNKFDPNATATSAEAVVMNMLQSLNKGMFTGPSRDFRPLLLRLFFTISTIYPPIRGIFFDFS</sequence>
<evidence type="ECO:0000313" key="2">
    <source>
        <dbReference type="EMBL" id="MBB6672121.1"/>
    </source>
</evidence>
<dbReference type="EMBL" id="JACJVP010000025">
    <property type="protein sequence ID" value="MBB6672121.1"/>
    <property type="molecule type" value="Genomic_DNA"/>
</dbReference>
<proteinExistence type="predicted"/>
<keyword evidence="3" id="KW-1185">Reference proteome</keyword>
<dbReference type="Proteomes" id="UP000547209">
    <property type="component" value="Unassembled WGS sequence"/>
</dbReference>
<comment type="caution">
    <text evidence="2">The sequence shown here is derived from an EMBL/GenBank/DDBJ whole genome shotgun (WGS) entry which is preliminary data.</text>
</comment>
<accession>A0A7X0RTC8</accession>
<evidence type="ECO:0000313" key="3">
    <source>
        <dbReference type="Proteomes" id="UP000547209"/>
    </source>
</evidence>
<dbReference type="RefSeq" id="WP_185143747.1">
    <property type="nucleotide sequence ID" value="NZ_JACJVP010000025.1"/>
</dbReference>
<dbReference type="Pfam" id="PF00395">
    <property type="entry name" value="SLH"/>
    <property type="match status" value="1"/>
</dbReference>
<gene>
    <name evidence="2" type="ORF">H7C19_15685</name>
</gene>
<organism evidence="2 3">
    <name type="scientific">Cohnella nanjingensis</name>
    <dbReference type="NCBI Taxonomy" id="1387779"/>
    <lineage>
        <taxon>Bacteria</taxon>
        <taxon>Bacillati</taxon>
        <taxon>Bacillota</taxon>
        <taxon>Bacilli</taxon>
        <taxon>Bacillales</taxon>
        <taxon>Paenibacillaceae</taxon>
        <taxon>Cohnella</taxon>
    </lineage>
</organism>